<comment type="caution">
    <text evidence="2">Lacks conserved residue(s) required for the propagation of feature annotation.</text>
</comment>
<dbReference type="InterPro" id="IPR050595">
    <property type="entry name" value="Bact_response_regulator"/>
</dbReference>
<gene>
    <name evidence="4" type="primary">rssB</name>
    <name evidence="4" type="ORF">KSMBR1_3346</name>
</gene>
<feature type="domain" description="Response regulatory" evidence="3">
    <location>
        <begin position="330"/>
        <end position="442"/>
    </location>
</feature>
<dbReference type="PROSITE" id="PS50110">
    <property type="entry name" value="RESPONSE_REGULATORY"/>
    <property type="match status" value="2"/>
</dbReference>
<dbReference type="InterPro" id="IPR009875">
    <property type="entry name" value="PilZ_domain"/>
</dbReference>
<protein>
    <submittedName>
        <fullName evidence="4">Regulator of RpoS</fullName>
    </submittedName>
</protein>
<keyword evidence="5" id="KW-1185">Reference proteome</keyword>
<dbReference type="SUPFAM" id="SSF52172">
    <property type="entry name" value="CheY-like"/>
    <property type="match status" value="2"/>
</dbReference>
<dbReference type="PANTHER" id="PTHR44591">
    <property type="entry name" value="STRESS RESPONSE REGULATOR PROTEIN 1"/>
    <property type="match status" value="1"/>
</dbReference>
<evidence type="ECO:0000256" key="1">
    <source>
        <dbReference type="ARBA" id="ARBA00022553"/>
    </source>
</evidence>
<dbReference type="EMBL" id="LT934425">
    <property type="protein sequence ID" value="SOH05822.1"/>
    <property type="molecule type" value="Genomic_DNA"/>
</dbReference>
<name>A0A2C9CJC3_KUEST</name>
<dbReference type="Pfam" id="PF00072">
    <property type="entry name" value="Response_reg"/>
    <property type="match status" value="1"/>
</dbReference>
<accession>A0A2C9CJC3</accession>
<dbReference type="SMART" id="SM00448">
    <property type="entry name" value="REC"/>
    <property type="match status" value="2"/>
</dbReference>
<reference evidence="5" key="1">
    <citation type="submission" date="2017-10" db="EMBL/GenBank/DDBJ databases">
        <authorList>
            <person name="Frank J."/>
        </authorList>
    </citation>
    <scope>NUCLEOTIDE SEQUENCE [LARGE SCALE GENOMIC DNA]</scope>
</reference>
<dbReference type="InterPro" id="IPR001789">
    <property type="entry name" value="Sig_transdc_resp-reg_receiver"/>
</dbReference>
<keyword evidence="1 2" id="KW-0597">Phosphoprotein</keyword>
<evidence type="ECO:0000313" key="5">
    <source>
        <dbReference type="Proteomes" id="UP000221734"/>
    </source>
</evidence>
<dbReference type="GO" id="GO:0000160">
    <property type="term" value="P:phosphorelay signal transduction system"/>
    <property type="evidence" value="ECO:0007669"/>
    <property type="project" value="InterPro"/>
</dbReference>
<dbReference type="OrthoDB" id="767605at2"/>
<dbReference type="InterPro" id="IPR011006">
    <property type="entry name" value="CheY-like_superfamily"/>
</dbReference>
<sequence length="449" mass="52015">MQNENWKESLRNLAADELRNIRSFVDELIQESEAKATIPATAAAAEIAPVIVYPPDTPQKSGERRTEKRFDMKISGTCAILDRSLNDYSNEEIPITIKDVSQHGIRFIINRSLLPSNHLIIKFSLSPAGVSGNLYRKPQKKISVEVRRVLKRSTSSGEEYDIGALSIDEDSMEKLQEEVNGIEVIKKRCKMKKDLKIMVLYTKETQCRAIENILSKQGYIIFAVNQKHNAMSILRKNKCDLLVTEFESAKINEYELLKDVKTEFADLGIILEIDSVDTWIDLLSFRLDEYLIKGFNERELTIVVEVVFKKILYKNMFRQYIENEKRSNQNLLIVSLRDTVRKQLYEITDQKGLDTIFVINTEHAWNVLNMNKIDFMLLDTEITGEEGLDFITKVKKYFPRLSTTILSENIRERSSYLMGGVDNFIVKPNDMQKLKQYWDSAITQRYFCQ</sequence>
<evidence type="ECO:0000313" key="4">
    <source>
        <dbReference type="EMBL" id="SOH05822.1"/>
    </source>
</evidence>
<evidence type="ECO:0000259" key="3">
    <source>
        <dbReference type="PROSITE" id="PS50110"/>
    </source>
</evidence>
<dbReference type="AlphaFoldDB" id="A0A2C9CJC3"/>
<organism evidence="4 5">
    <name type="scientific">Kuenenia stuttgartiensis</name>
    <dbReference type="NCBI Taxonomy" id="174633"/>
    <lineage>
        <taxon>Bacteria</taxon>
        <taxon>Pseudomonadati</taxon>
        <taxon>Planctomycetota</taxon>
        <taxon>Candidatus Brocadiia</taxon>
        <taxon>Candidatus Brocadiales</taxon>
        <taxon>Candidatus Brocadiaceae</taxon>
        <taxon>Candidatus Kuenenia</taxon>
    </lineage>
</organism>
<proteinExistence type="predicted"/>
<feature type="modified residue" description="4-aspartylphosphate" evidence="2">
    <location>
        <position position="379"/>
    </location>
</feature>
<dbReference type="GO" id="GO:0035438">
    <property type="term" value="F:cyclic-di-GMP binding"/>
    <property type="evidence" value="ECO:0007669"/>
    <property type="project" value="InterPro"/>
</dbReference>
<dbReference type="Gene3D" id="3.40.50.2300">
    <property type="match status" value="2"/>
</dbReference>
<dbReference type="Proteomes" id="UP000221734">
    <property type="component" value="Chromosome Kuenenia_stuttgartiensis_MBR1"/>
</dbReference>
<dbReference type="KEGG" id="kst:KSMBR1_3346"/>
<evidence type="ECO:0000256" key="2">
    <source>
        <dbReference type="PROSITE-ProRule" id="PRU00169"/>
    </source>
</evidence>
<feature type="domain" description="Response regulatory" evidence="3">
    <location>
        <begin position="196"/>
        <end position="308"/>
    </location>
</feature>
<dbReference type="RefSeq" id="WP_099326356.1">
    <property type="nucleotide sequence ID" value="NZ_LT934425.1"/>
</dbReference>
<dbReference type="PANTHER" id="PTHR44591:SF3">
    <property type="entry name" value="RESPONSE REGULATORY DOMAIN-CONTAINING PROTEIN"/>
    <property type="match status" value="1"/>
</dbReference>
<dbReference type="Pfam" id="PF07238">
    <property type="entry name" value="PilZ"/>
    <property type="match status" value="1"/>
</dbReference>